<protein>
    <submittedName>
        <fullName evidence="2">Uncharacterized protein</fullName>
    </submittedName>
</protein>
<name>A0A0A9C2F2_ARUDO</name>
<accession>A0A0A9C2F2</accession>
<reference evidence="2" key="1">
    <citation type="submission" date="2014-09" db="EMBL/GenBank/DDBJ databases">
        <authorList>
            <person name="Magalhaes I.L.F."/>
            <person name="Oliveira U."/>
            <person name="Santos F.R."/>
            <person name="Vidigal T.H.D.A."/>
            <person name="Brescovit A.D."/>
            <person name="Santos A.J."/>
        </authorList>
    </citation>
    <scope>NUCLEOTIDE SEQUENCE</scope>
    <source>
        <tissue evidence="2">Shoot tissue taken approximately 20 cm above the soil surface</tissue>
    </source>
</reference>
<proteinExistence type="predicted"/>
<reference evidence="2" key="2">
    <citation type="journal article" date="2015" name="Data Brief">
        <title>Shoot transcriptome of the giant reed, Arundo donax.</title>
        <authorList>
            <person name="Barrero R.A."/>
            <person name="Guerrero F.D."/>
            <person name="Moolhuijzen P."/>
            <person name="Goolsby J.A."/>
            <person name="Tidwell J."/>
            <person name="Bellgard S.E."/>
            <person name="Bellgard M.I."/>
        </authorList>
    </citation>
    <scope>NUCLEOTIDE SEQUENCE</scope>
    <source>
        <tissue evidence="2">Shoot tissue taken approximately 20 cm above the soil surface</tissue>
    </source>
</reference>
<evidence type="ECO:0000256" key="1">
    <source>
        <dbReference type="SAM" id="MobiDB-lite"/>
    </source>
</evidence>
<sequence length="72" mass="7296">MRETMVPPGATHPLAPSLSASPTTPTAAPAPGTCMPHRSNSPAPSRSSAHAECGTRGGRARDDPGDCSRGFL</sequence>
<dbReference type="EMBL" id="GBRH01227416">
    <property type="protein sequence ID" value="JAD70479.1"/>
    <property type="molecule type" value="Transcribed_RNA"/>
</dbReference>
<feature type="compositionally biased region" description="Low complexity" evidence="1">
    <location>
        <begin position="11"/>
        <end position="51"/>
    </location>
</feature>
<dbReference type="AlphaFoldDB" id="A0A0A9C2F2"/>
<feature type="region of interest" description="Disordered" evidence="1">
    <location>
        <begin position="1"/>
        <end position="72"/>
    </location>
</feature>
<evidence type="ECO:0000313" key="2">
    <source>
        <dbReference type="EMBL" id="JAD70479.1"/>
    </source>
</evidence>
<organism evidence="2">
    <name type="scientific">Arundo donax</name>
    <name type="common">Giant reed</name>
    <name type="synonym">Donax arundinaceus</name>
    <dbReference type="NCBI Taxonomy" id="35708"/>
    <lineage>
        <taxon>Eukaryota</taxon>
        <taxon>Viridiplantae</taxon>
        <taxon>Streptophyta</taxon>
        <taxon>Embryophyta</taxon>
        <taxon>Tracheophyta</taxon>
        <taxon>Spermatophyta</taxon>
        <taxon>Magnoliopsida</taxon>
        <taxon>Liliopsida</taxon>
        <taxon>Poales</taxon>
        <taxon>Poaceae</taxon>
        <taxon>PACMAD clade</taxon>
        <taxon>Arundinoideae</taxon>
        <taxon>Arundineae</taxon>
        <taxon>Arundo</taxon>
    </lineage>
</organism>